<evidence type="ECO:0000313" key="1">
    <source>
        <dbReference type="EMBL" id="MFC4065129.1"/>
    </source>
</evidence>
<dbReference type="Proteomes" id="UP001595867">
    <property type="component" value="Unassembled WGS sequence"/>
</dbReference>
<evidence type="ECO:0000313" key="2">
    <source>
        <dbReference type="Proteomes" id="UP001595867"/>
    </source>
</evidence>
<name>A0ABV8ILP9_9ACTN</name>
<protein>
    <submittedName>
        <fullName evidence="1">Uncharacterized protein</fullName>
    </submittedName>
</protein>
<keyword evidence="2" id="KW-1185">Reference proteome</keyword>
<sequence>MLTCGLRPHGVAWLHERADLDPALAGAMTATGVTVREETLIDSLLADLRSTPSEDHIEGG</sequence>
<reference evidence="2" key="1">
    <citation type="journal article" date="2019" name="Int. J. Syst. Evol. Microbiol.">
        <title>The Global Catalogue of Microorganisms (GCM) 10K type strain sequencing project: providing services to taxonomists for standard genome sequencing and annotation.</title>
        <authorList>
            <consortium name="The Broad Institute Genomics Platform"/>
            <consortium name="The Broad Institute Genome Sequencing Center for Infectious Disease"/>
            <person name="Wu L."/>
            <person name="Ma J."/>
        </authorList>
    </citation>
    <scope>NUCLEOTIDE SEQUENCE [LARGE SCALE GENOMIC DNA]</scope>
    <source>
        <strain evidence="2">TBRC 5832</strain>
    </source>
</reference>
<organism evidence="1 2">
    <name type="scientific">Actinoplanes subglobosus</name>
    <dbReference type="NCBI Taxonomy" id="1547892"/>
    <lineage>
        <taxon>Bacteria</taxon>
        <taxon>Bacillati</taxon>
        <taxon>Actinomycetota</taxon>
        <taxon>Actinomycetes</taxon>
        <taxon>Micromonosporales</taxon>
        <taxon>Micromonosporaceae</taxon>
        <taxon>Actinoplanes</taxon>
    </lineage>
</organism>
<comment type="caution">
    <text evidence="1">The sequence shown here is derived from an EMBL/GenBank/DDBJ whole genome shotgun (WGS) entry which is preliminary data.</text>
</comment>
<gene>
    <name evidence="1" type="ORF">ACFO0C_09310</name>
</gene>
<accession>A0ABV8ILP9</accession>
<proteinExistence type="predicted"/>
<dbReference type="EMBL" id="JBHSBL010000007">
    <property type="protein sequence ID" value="MFC4065129.1"/>
    <property type="molecule type" value="Genomic_DNA"/>
</dbReference>